<evidence type="ECO:0000259" key="1">
    <source>
        <dbReference type="Pfam" id="PF00534"/>
    </source>
</evidence>
<dbReference type="SUPFAM" id="SSF53756">
    <property type="entry name" value="UDP-Glycosyltransferase/glycogen phosphorylase"/>
    <property type="match status" value="1"/>
</dbReference>
<evidence type="ECO:0000313" key="3">
    <source>
        <dbReference type="EMBL" id="MCP2732024.1"/>
    </source>
</evidence>
<feature type="domain" description="Glycosyl transferase family 1" evidence="1">
    <location>
        <begin position="215"/>
        <end position="360"/>
    </location>
</feature>
<dbReference type="AlphaFoldDB" id="A0AAE3GWZ7"/>
<evidence type="ECO:0000259" key="2">
    <source>
        <dbReference type="Pfam" id="PF13439"/>
    </source>
</evidence>
<dbReference type="InterPro" id="IPR001296">
    <property type="entry name" value="Glyco_trans_1"/>
</dbReference>
<dbReference type="EMBL" id="JAMZMM010000458">
    <property type="protein sequence ID" value="MCP2732024.1"/>
    <property type="molecule type" value="Genomic_DNA"/>
</dbReference>
<dbReference type="InterPro" id="IPR050194">
    <property type="entry name" value="Glycosyltransferase_grp1"/>
</dbReference>
<feature type="domain" description="Glycosyltransferase subfamily 4-like N-terminal" evidence="2">
    <location>
        <begin position="57"/>
        <end position="203"/>
    </location>
</feature>
<dbReference type="CDD" id="cd03801">
    <property type="entry name" value="GT4_PimA-like"/>
    <property type="match status" value="1"/>
</dbReference>
<dbReference type="RefSeq" id="WP_254014752.1">
    <property type="nucleotide sequence ID" value="NZ_JAMZMM010000458.1"/>
</dbReference>
<organism evidence="3 4">
    <name type="scientific">Limnofasciculus baicalensis BBK-W-15</name>
    <dbReference type="NCBI Taxonomy" id="2699891"/>
    <lineage>
        <taxon>Bacteria</taxon>
        <taxon>Bacillati</taxon>
        <taxon>Cyanobacteriota</taxon>
        <taxon>Cyanophyceae</taxon>
        <taxon>Coleofasciculales</taxon>
        <taxon>Coleofasciculaceae</taxon>
        <taxon>Limnofasciculus</taxon>
        <taxon>Limnofasciculus baicalensis</taxon>
    </lineage>
</organism>
<keyword evidence="4" id="KW-1185">Reference proteome</keyword>
<evidence type="ECO:0000313" key="4">
    <source>
        <dbReference type="Proteomes" id="UP001204953"/>
    </source>
</evidence>
<dbReference type="PANTHER" id="PTHR45947">
    <property type="entry name" value="SULFOQUINOVOSYL TRANSFERASE SQD2"/>
    <property type="match status" value="1"/>
</dbReference>
<dbReference type="PANTHER" id="PTHR45947:SF13">
    <property type="entry name" value="TRANSFERASE"/>
    <property type="match status" value="1"/>
</dbReference>
<reference evidence="3" key="1">
    <citation type="submission" date="2022-06" db="EMBL/GenBank/DDBJ databases">
        <title>New cyanobacteria of genus Symplocastrum in benthos of Lake Baikal.</title>
        <authorList>
            <person name="Sorokovikova E."/>
            <person name="Tikhonova I."/>
            <person name="Krasnopeev A."/>
            <person name="Evseev P."/>
            <person name="Gladkikh A."/>
            <person name="Belykh O."/>
        </authorList>
    </citation>
    <scope>NUCLEOTIDE SEQUENCE</scope>
    <source>
        <strain evidence="3">BBK-W-15</strain>
    </source>
</reference>
<proteinExistence type="predicted"/>
<dbReference type="Proteomes" id="UP001204953">
    <property type="component" value="Unassembled WGS sequence"/>
</dbReference>
<gene>
    <name evidence="3" type="ORF">NJ959_26690</name>
</gene>
<comment type="caution">
    <text evidence="3">The sequence shown here is derived from an EMBL/GenBank/DDBJ whole genome shotgun (WGS) entry which is preliminary data.</text>
</comment>
<dbReference type="Pfam" id="PF00534">
    <property type="entry name" value="Glycos_transf_1"/>
    <property type="match status" value="1"/>
</dbReference>
<name>A0AAE3GWZ7_9CYAN</name>
<dbReference type="GO" id="GO:0016757">
    <property type="term" value="F:glycosyltransferase activity"/>
    <property type="evidence" value="ECO:0007669"/>
    <property type="project" value="InterPro"/>
</dbReference>
<sequence length="387" mass="42599">MRVLVLHNRYQIPGGEDVVAQSEKTLLEDNGHSVAWLEVSNDDITGLWSQIKTAANTIYSYSSKQRVSEIIASFKPDIVHVHNFFPLLSPAVYDACYEAGVPVVQTLHNYRLLCANAEFFRDGGVCEDCLGKVIPWPGVVHSCYRGNRAATAAVTAMLTLHRARGTWRDRVNLYITLTDFARQKFIAGGLPGSKIVVKPNFLHPDPGFGTGAGGYALFVGRLSQEKGLDTLIAAWKHLDGKIPLKIVGDGPQTLQVAEAAQKVPGVELLGRLSKNEVLALMKEALILIFPSLWYEGFPMTIVEAYAVGVPVIASQIGSLSALIHPSRTGIHFRPGDSEDLAAKVEWALAHPAELTQMRRDTRVEFEAKYTAEANYQQLMEIYQKATE</sequence>
<protein>
    <submittedName>
        <fullName evidence="3">Glycosyltransferase family 4 protein</fullName>
    </submittedName>
</protein>
<dbReference type="InterPro" id="IPR028098">
    <property type="entry name" value="Glyco_trans_4-like_N"/>
</dbReference>
<dbReference type="Gene3D" id="3.40.50.2000">
    <property type="entry name" value="Glycogen Phosphorylase B"/>
    <property type="match status" value="2"/>
</dbReference>
<dbReference type="Pfam" id="PF13439">
    <property type="entry name" value="Glyco_transf_4"/>
    <property type="match status" value="1"/>
</dbReference>
<accession>A0AAE3GWZ7</accession>